<evidence type="ECO:0000256" key="3">
    <source>
        <dbReference type="ARBA" id="ARBA00005130"/>
    </source>
</evidence>
<evidence type="ECO:0000313" key="14">
    <source>
        <dbReference type="Proteomes" id="UP000470772"/>
    </source>
</evidence>
<dbReference type="NCBIfam" id="TIGR01910">
    <property type="entry name" value="DapE-ArgE"/>
    <property type="match status" value="1"/>
</dbReference>
<dbReference type="RefSeq" id="WP_054838489.1">
    <property type="nucleotide sequence ID" value="NZ_BBBY01000010.1"/>
</dbReference>
<evidence type="ECO:0000256" key="9">
    <source>
        <dbReference type="ARBA" id="ARBA00022833"/>
    </source>
</evidence>
<dbReference type="OrthoDB" id="24854at2157"/>
<comment type="caution">
    <text evidence="13">The sequence shown here is derived from an EMBL/GenBank/DDBJ whole genome shotgun (WGS) entry which is preliminary data.</text>
</comment>
<dbReference type="InterPro" id="IPR036264">
    <property type="entry name" value="Bact_exopeptidase_dim_dom"/>
</dbReference>
<dbReference type="EC" id="3.5.1.18" evidence="5"/>
<protein>
    <recommendedName>
        <fullName evidence="6">Probable succinyl-diaminopimelate desuccinylase</fullName>
        <ecNumber evidence="5">3.5.1.18</ecNumber>
    </recommendedName>
</protein>
<dbReference type="PANTHER" id="PTHR43808:SF32">
    <property type="entry name" value="ARGE_DAPE-RELATED DEACYLASE"/>
    <property type="match status" value="1"/>
</dbReference>
<dbReference type="Gene3D" id="3.30.70.360">
    <property type="match status" value="1"/>
</dbReference>
<evidence type="ECO:0000256" key="6">
    <source>
        <dbReference type="ARBA" id="ARBA00016853"/>
    </source>
</evidence>
<dbReference type="GO" id="GO:0009089">
    <property type="term" value="P:lysine biosynthetic process via diaminopimelate"/>
    <property type="evidence" value="ECO:0007669"/>
    <property type="project" value="UniProtKB-UniPathway"/>
</dbReference>
<keyword evidence="14" id="KW-1185">Reference proteome</keyword>
<accession>A0A6A9QJV6</accession>
<dbReference type="GO" id="GO:0046872">
    <property type="term" value="F:metal ion binding"/>
    <property type="evidence" value="ECO:0007669"/>
    <property type="project" value="UniProtKB-KW"/>
</dbReference>
<gene>
    <name evidence="13" type="ORF">GC250_05715</name>
</gene>
<dbReference type="InterPro" id="IPR011650">
    <property type="entry name" value="Peptidase_M20_dimer"/>
</dbReference>
<comment type="cofactor">
    <cofactor evidence="1">
        <name>Co(2+)</name>
        <dbReference type="ChEBI" id="CHEBI:48828"/>
    </cofactor>
</comment>
<keyword evidence="7" id="KW-0479">Metal-binding</keyword>
<name>A0A6A9QJV6_SULME</name>
<dbReference type="PROSITE" id="PS00758">
    <property type="entry name" value="ARGE_DAPE_CPG2_1"/>
    <property type="match status" value="1"/>
</dbReference>
<evidence type="ECO:0000256" key="8">
    <source>
        <dbReference type="ARBA" id="ARBA00022801"/>
    </source>
</evidence>
<sequence length="374" mass="41350">MDLVKLTSRLIELPSVNPPSNSLRETAEFISDWLHEHGVNAEILELDRGYPIVVSKSMKTYSKSLMLNGHFDVVPPGDLKAWKYSPFSPTLVDGKLFGRGSSDMKSGLAVFMQLYVDLIDRVDYNLIFTAVPDEETGGEHGSKKLADIYKPDLVLISEPTGKDRIVLGEKGMLTFRLKAKGRSSHGSIPSQGENAIMKLTRDITNLSRINMEETSPPMSTDQEFESDMKKVTINVGVIRGGIKSNVVPDFCEAEVDVRVPLSFSIEDVMEGVKSVAKESEIELINSSPPNFTHPSTPYVTFLEKAIVEVTGLSPKKVAVPYSTDGKHFRKNGTSVIVYGPGSIKQAHSVDEFVEVEEINSIYNVYSSFLKSLRL</sequence>
<keyword evidence="8" id="KW-0378">Hydrolase</keyword>
<evidence type="ECO:0000256" key="10">
    <source>
        <dbReference type="ARBA" id="ARBA00023285"/>
    </source>
</evidence>
<dbReference type="InterPro" id="IPR001261">
    <property type="entry name" value="ArgE/DapE_CS"/>
</dbReference>
<comment type="catalytic activity">
    <reaction evidence="11">
        <text>N-succinyl-(2S,6S)-2,6-diaminopimelate + H2O = (2S,6S)-2,6-diaminopimelate + succinate</text>
        <dbReference type="Rhea" id="RHEA:22608"/>
        <dbReference type="ChEBI" id="CHEBI:15377"/>
        <dbReference type="ChEBI" id="CHEBI:30031"/>
        <dbReference type="ChEBI" id="CHEBI:57609"/>
        <dbReference type="ChEBI" id="CHEBI:58087"/>
        <dbReference type="EC" id="3.5.1.18"/>
    </reaction>
</comment>
<dbReference type="Pfam" id="PF07687">
    <property type="entry name" value="M20_dimer"/>
    <property type="match status" value="1"/>
</dbReference>
<dbReference type="UniPathway" id="UPA00034">
    <property type="reaction ID" value="UER00021"/>
</dbReference>
<evidence type="ECO:0000256" key="2">
    <source>
        <dbReference type="ARBA" id="ARBA00001947"/>
    </source>
</evidence>
<reference evidence="13 14" key="1">
    <citation type="submission" date="2019-10" db="EMBL/GenBank/DDBJ databases">
        <title>Sequencing and Assembly of Multiple Reported Metal-Biooxidizing Members of the Extremely Thermoacidophilic Archaeal Family Sulfolobaceae.</title>
        <authorList>
            <person name="Counts J.A."/>
            <person name="Kelly R.M."/>
        </authorList>
    </citation>
    <scope>NUCLEOTIDE SEQUENCE [LARGE SCALE GENOMIC DNA]</scope>
    <source>
        <strain evidence="13 14">DSM 6482</strain>
    </source>
</reference>
<dbReference type="GO" id="GO:0009014">
    <property type="term" value="F:succinyl-diaminopimelate desuccinylase activity"/>
    <property type="evidence" value="ECO:0007669"/>
    <property type="project" value="UniProtKB-EC"/>
</dbReference>
<dbReference type="PANTHER" id="PTHR43808">
    <property type="entry name" value="ACETYLORNITHINE DEACETYLASE"/>
    <property type="match status" value="1"/>
</dbReference>
<dbReference type="InterPro" id="IPR010182">
    <property type="entry name" value="ArgE/DapE"/>
</dbReference>
<evidence type="ECO:0000256" key="5">
    <source>
        <dbReference type="ARBA" id="ARBA00011921"/>
    </source>
</evidence>
<evidence type="ECO:0000256" key="11">
    <source>
        <dbReference type="ARBA" id="ARBA00051301"/>
    </source>
</evidence>
<evidence type="ECO:0000256" key="1">
    <source>
        <dbReference type="ARBA" id="ARBA00001941"/>
    </source>
</evidence>
<dbReference type="AlphaFoldDB" id="A0A6A9QJV6"/>
<feature type="domain" description="Peptidase M20 dimerisation" evidence="12">
    <location>
        <begin position="168"/>
        <end position="278"/>
    </location>
</feature>
<comment type="similarity">
    <text evidence="4">Belongs to the peptidase M20A family.</text>
</comment>
<evidence type="ECO:0000256" key="4">
    <source>
        <dbReference type="ARBA" id="ARBA00006247"/>
    </source>
</evidence>
<dbReference type="PROSITE" id="PS00759">
    <property type="entry name" value="ARGE_DAPE_CPG2_2"/>
    <property type="match status" value="1"/>
</dbReference>
<dbReference type="EMBL" id="WGGD01000005">
    <property type="protein sequence ID" value="MUN28944.1"/>
    <property type="molecule type" value="Genomic_DNA"/>
</dbReference>
<evidence type="ECO:0000256" key="7">
    <source>
        <dbReference type="ARBA" id="ARBA00022723"/>
    </source>
</evidence>
<dbReference type="Gene3D" id="3.40.630.10">
    <property type="entry name" value="Zn peptidases"/>
    <property type="match status" value="1"/>
</dbReference>
<comment type="cofactor">
    <cofactor evidence="2">
        <name>Zn(2+)</name>
        <dbReference type="ChEBI" id="CHEBI:29105"/>
    </cofactor>
</comment>
<dbReference type="SUPFAM" id="SSF53187">
    <property type="entry name" value="Zn-dependent exopeptidases"/>
    <property type="match status" value="1"/>
</dbReference>
<comment type="pathway">
    <text evidence="3">Amino-acid biosynthesis; L-lysine biosynthesis via DAP pathway; LL-2,6-diaminopimelate from (S)-tetrahydrodipicolinate (succinylase route): step 3/3.</text>
</comment>
<keyword evidence="10" id="KW-0170">Cobalt</keyword>
<dbReference type="SUPFAM" id="SSF55031">
    <property type="entry name" value="Bacterial exopeptidase dimerisation domain"/>
    <property type="match status" value="1"/>
</dbReference>
<keyword evidence="9" id="KW-0862">Zinc</keyword>
<dbReference type="Proteomes" id="UP000470772">
    <property type="component" value="Unassembled WGS sequence"/>
</dbReference>
<dbReference type="InterPro" id="IPR002933">
    <property type="entry name" value="Peptidase_M20"/>
</dbReference>
<dbReference type="InterPro" id="IPR050072">
    <property type="entry name" value="Peptidase_M20A"/>
</dbReference>
<dbReference type="Pfam" id="PF01546">
    <property type="entry name" value="Peptidase_M20"/>
    <property type="match status" value="1"/>
</dbReference>
<evidence type="ECO:0000313" key="13">
    <source>
        <dbReference type="EMBL" id="MUN28944.1"/>
    </source>
</evidence>
<proteinExistence type="inferred from homology"/>
<evidence type="ECO:0000259" key="12">
    <source>
        <dbReference type="Pfam" id="PF07687"/>
    </source>
</evidence>
<organism evidence="13 14">
    <name type="scientific">Sulfuracidifex metallicus DSM 6482 = JCM 9184</name>
    <dbReference type="NCBI Taxonomy" id="523847"/>
    <lineage>
        <taxon>Archaea</taxon>
        <taxon>Thermoproteota</taxon>
        <taxon>Thermoprotei</taxon>
        <taxon>Sulfolobales</taxon>
        <taxon>Sulfolobaceae</taxon>
        <taxon>Sulfuracidifex</taxon>
    </lineage>
</organism>